<evidence type="ECO:0000256" key="1">
    <source>
        <dbReference type="ARBA" id="ARBA00000085"/>
    </source>
</evidence>
<dbReference type="SUPFAM" id="SSF47384">
    <property type="entry name" value="Homodimeric domain of signal transducing histidine kinase"/>
    <property type="match status" value="1"/>
</dbReference>
<dbReference type="Proteomes" id="UP001647436">
    <property type="component" value="Unassembled WGS sequence"/>
</dbReference>
<evidence type="ECO:0000256" key="14">
    <source>
        <dbReference type="RuleBase" id="RU364088"/>
    </source>
</evidence>
<evidence type="ECO:0000256" key="7">
    <source>
        <dbReference type="ARBA" id="ARBA00022692"/>
    </source>
</evidence>
<keyword evidence="9 14" id="KW-0418">Kinase</keyword>
<evidence type="ECO:0000256" key="9">
    <source>
        <dbReference type="ARBA" id="ARBA00022777"/>
    </source>
</evidence>
<comment type="caution">
    <text evidence="17">The sequence shown here is derived from an EMBL/GenBank/DDBJ whole genome shotgun (WGS) entry which is preliminary data.</text>
</comment>
<name>A0ABS5LTM9_9BURK</name>
<dbReference type="InterPro" id="IPR036097">
    <property type="entry name" value="HisK_dim/P_sf"/>
</dbReference>
<dbReference type="GO" id="GO:0016740">
    <property type="term" value="F:transferase activity"/>
    <property type="evidence" value="ECO:0007669"/>
    <property type="project" value="UniProtKB-KW"/>
</dbReference>
<keyword evidence="3 14" id="KW-1003">Cell membrane</keyword>
<evidence type="ECO:0000256" key="12">
    <source>
        <dbReference type="ARBA" id="ARBA00023012"/>
    </source>
</evidence>
<evidence type="ECO:0000256" key="4">
    <source>
        <dbReference type="ARBA" id="ARBA00022519"/>
    </source>
</evidence>
<feature type="domain" description="HAMP" evidence="16">
    <location>
        <begin position="180"/>
        <end position="237"/>
    </location>
</feature>
<keyword evidence="6 14" id="KW-0808">Transferase</keyword>
<comment type="catalytic activity">
    <reaction evidence="1 14">
        <text>ATP + protein L-histidine = ADP + protein N-phospho-L-histidine.</text>
        <dbReference type="EC" id="2.7.13.3"/>
    </reaction>
</comment>
<feature type="transmembrane region" description="Helical" evidence="14">
    <location>
        <begin position="156"/>
        <end position="179"/>
    </location>
</feature>
<evidence type="ECO:0000256" key="10">
    <source>
        <dbReference type="ARBA" id="ARBA00022840"/>
    </source>
</evidence>
<evidence type="ECO:0000313" key="18">
    <source>
        <dbReference type="Proteomes" id="UP001647436"/>
    </source>
</evidence>
<dbReference type="RefSeq" id="WP_211457283.1">
    <property type="nucleotide sequence ID" value="NZ_JAANES010000002.1"/>
</dbReference>
<proteinExistence type="predicted"/>
<evidence type="ECO:0000256" key="13">
    <source>
        <dbReference type="ARBA" id="ARBA00023136"/>
    </source>
</evidence>
<dbReference type="EMBL" id="JAANES010000002">
    <property type="protein sequence ID" value="MBS3019596.1"/>
    <property type="molecule type" value="Genomic_DNA"/>
</dbReference>
<dbReference type="InterPro" id="IPR003660">
    <property type="entry name" value="HAMP_dom"/>
</dbReference>
<dbReference type="Gene3D" id="6.10.340.10">
    <property type="match status" value="1"/>
</dbReference>
<keyword evidence="11 14" id="KW-1133">Transmembrane helix</keyword>
<gene>
    <name evidence="17" type="primary">sasA_12</name>
    <name evidence="17" type="ORF">DJFAAGMI_02341</name>
</gene>
<protein>
    <recommendedName>
        <fullName evidence="14">Sensor protein</fullName>
        <ecNumber evidence="14">2.7.13.3</ecNumber>
    </recommendedName>
</protein>
<dbReference type="NCBIfam" id="TIGR01386">
    <property type="entry name" value="cztS_silS_copS"/>
    <property type="match status" value="1"/>
</dbReference>
<evidence type="ECO:0000259" key="15">
    <source>
        <dbReference type="PROSITE" id="PS50109"/>
    </source>
</evidence>
<dbReference type="PROSITE" id="PS50885">
    <property type="entry name" value="HAMP"/>
    <property type="match status" value="1"/>
</dbReference>
<keyword evidence="13 14" id="KW-0472">Membrane</keyword>
<dbReference type="EC" id="2.7.13.3" evidence="14"/>
<dbReference type="InterPro" id="IPR003661">
    <property type="entry name" value="HisK_dim/P_dom"/>
</dbReference>
<keyword evidence="18" id="KW-1185">Reference proteome</keyword>
<evidence type="ECO:0000259" key="16">
    <source>
        <dbReference type="PROSITE" id="PS50885"/>
    </source>
</evidence>
<dbReference type="InterPro" id="IPR006290">
    <property type="entry name" value="CztS_silS_copS"/>
</dbReference>
<dbReference type="PANTHER" id="PTHR45436:SF9">
    <property type="entry name" value="SENSOR PROTEIN"/>
    <property type="match status" value="1"/>
</dbReference>
<dbReference type="SMART" id="SM00387">
    <property type="entry name" value="HATPase_c"/>
    <property type="match status" value="1"/>
</dbReference>
<evidence type="ECO:0000256" key="8">
    <source>
        <dbReference type="ARBA" id="ARBA00022741"/>
    </source>
</evidence>
<dbReference type="CDD" id="cd00082">
    <property type="entry name" value="HisKA"/>
    <property type="match status" value="1"/>
</dbReference>
<keyword evidence="4 14" id="KW-0997">Cell inner membrane</keyword>
<dbReference type="PROSITE" id="PS50109">
    <property type="entry name" value="HIS_KIN"/>
    <property type="match status" value="1"/>
</dbReference>
<dbReference type="InterPro" id="IPR004358">
    <property type="entry name" value="Sig_transdc_His_kin-like_C"/>
</dbReference>
<comment type="subcellular location">
    <subcellularLocation>
        <location evidence="2 14">Cell inner membrane</location>
    </subcellularLocation>
</comment>
<sequence length="473" mass="51893">MTADSTPSRAARIPNLSRRLSRSLALQTMLGLGLVCVAVYWGSWLALAQRQQESLEQKQVTVTHLLQQARANRSASSMQHMLSDFLTGHEDMSIRVSHADGTLLFEKLHQPLDDVHSARRSFSVVLPAHVDQQAQQVVQVLLMLDRRPDDALLRQLAWILGLAAVSGALLVSMFSAWLVRRGLAPLHSLVEQTRQLGAKDLSRDWQTRLDDSNQPQELRPLIAQFNALLERLAVAYRQMEAFNADVAHELNTPLTTLISSCELALRKPRDAGELRDILASNLEDLQRMAGIVADMLFLSHADRGESAHRIQVASLASLADEVVEYHEAALQEADLQVQVQGDAQAQVDARLLRRALSNLLGNATRYATPGSCIEIQISMPQAGQVTLAVQNQGQAIAAEHLPRLFDRFYRSDAARSQADRNHGLGLSIVAAIARMHGGQAFAHSDRSVTRIGLSLPAGQDAHARAPVSSGNRA</sequence>
<dbReference type="SUPFAM" id="SSF55874">
    <property type="entry name" value="ATPase domain of HSP90 chaperone/DNA topoisomerase II/histidine kinase"/>
    <property type="match status" value="1"/>
</dbReference>
<dbReference type="Pfam" id="PF00512">
    <property type="entry name" value="HisKA"/>
    <property type="match status" value="1"/>
</dbReference>
<evidence type="ECO:0000256" key="11">
    <source>
        <dbReference type="ARBA" id="ARBA00022989"/>
    </source>
</evidence>
<evidence type="ECO:0000256" key="2">
    <source>
        <dbReference type="ARBA" id="ARBA00004533"/>
    </source>
</evidence>
<dbReference type="InterPro" id="IPR003594">
    <property type="entry name" value="HATPase_dom"/>
</dbReference>
<evidence type="ECO:0000256" key="5">
    <source>
        <dbReference type="ARBA" id="ARBA00022553"/>
    </source>
</evidence>
<dbReference type="InterPro" id="IPR050428">
    <property type="entry name" value="TCS_sensor_his_kinase"/>
</dbReference>
<evidence type="ECO:0000313" key="17">
    <source>
        <dbReference type="EMBL" id="MBS3019596.1"/>
    </source>
</evidence>
<dbReference type="InterPro" id="IPR005467">
    <property type="entry name" value="His_kinase_dom"/>
</dbReference>
<keyword evidence="10 14" id="KW-0067">ATP-binding</keyword>
<dbReference type="InterPro" id="IPR036890">
    <property type="entry name" value="HATPase_C_sf"/>
</dbReference>
<evidence type="ECO:0000256" key="3">
    <source>
        <dbReference type="ARBA" id="ARBA00022475"/>
    </source>
</evidence>
<feature type="domain" description="Histidine kinase" evidence="15">
    <location>
        <begin position="245"/>
        <end position="459"/>
    </location>
</feature>
<feature type="transmembrane region" description="Helical" evidence="14">
    <location>
        <begin position="24"/>
        <end position="48"/>
    </location>
</feature>
<dbReference type="Gene3D" id="3.30.565.10">
    <property type="entry name" value="Histidine kinase-like ATPase, C-terminal domain"/>
    <property type="match status" value="1"/>
</dbReference>
<reference evidence="17 18" key="1">
    <citation type="submission" date="2020-03" db="EMBL/GenBank/DDBJ databases">
        <title>The role of nitrogen metabolism on polyethylene biodegradation.</title>
        <authorList>
            <person name="Peixoto J."/>
            <person name="Vizzotto C.S."/>
            <person name="Ramos A."/>
            <person name="Alves G."/>
            <person name="Steindorff A."/>
            <person name="Kruger R."/>
        </authorList>
    </citation>
    <scope>NUCLEOTIDE SEQUENCE [LARGE SCALE GENOMIC DNA]</scope>
    <source>
        <strain evidence="17 18">PE63</strain>
    </source>
</reference>
<comment type="function">
    <text evidence="14">Member of a two-component regulatory system.</text>
</comment>
<dbReference type="CDD" id="cd00075">
    <property type="entry name" value="HATPase"/>
    <property type="match status" value="1"/>
</dbReference>
<dbReference type="Pfam" id="PF00672">
    <property type="entry name" value="HAMP"/>
    <property type="match status" value="1"/>
</dbReference>
<keyword evidence="12 14" id="KW-0902">Two-component regulatory system</keyword>
<evidence type="ECO:0000256" key="6">
    <source>
        <dbReference type="ARBA" id="ARBA00022679"/>
    </source>
</evidence>
<accession>A0ABS5LTM9</accession>
<dbReference type="SMART" id="SM00304">
    <property type="entry name" value="HAMP"/>
    <property type="match status" value="1"/>
</dbReference>
<dbReference type="Gene3D" id="1.10.287.130">
    <property type="match status" value="1"/>
</dbReference>
<organism evidence="17 18">
    <name type="scientific">Comamonas brasiliensis</name>
    <dbReference type="NCBI Taxonomy" id="1812482"/>
    <lineage>
        <taxon>Bacteria</taxon>
        <taxon>Pseudomonadati</taxon>
        <taxon>Pseudomonadota</taxon>
        <taxon>Betaproteobacteria</taxon>
        <taxon>Burkholderiales</taxon>
        <taxon>Comamonadaceae</taxon>
        <taxon>Comamonas</taxon>
    </lineage>
</organism>
<keyword evidence="8 14" id="KW-0547">Nucleotide-binding</keyword>
<keyword evidence="5" id="KW-0597">Phosphoprotein</keyword>
<dbReference type="PANTHER" id="PTHR45436">
    <property type="entry name" value="SENSOR HISTIDINE KINASE YKOH"/>
    <property type="match status" value="1"/>
</dbReference>
<dbReference type="PRINTS" id="PR00344">
    <property type="entry name" value="BCTRLSENSOR"/>
</dbReference>
<keyword evidence="7 14" id="KW-0812">Transmembrane</keyword>
<dbReference type="Pfam" id="PF02518">
    <property type="entry name" value="HATPase_c"/>
    <property type="match status" value="1"/>
</dbReference>
<dbReference type="SMART" id="SM00388">
    <property type="entry name" value="HisKA"/>
    <property type="match status" value="1"/>
</dbReference>